<keyword evidence="1 2" id="KW-0129">CBS domain</keyword>
<dbReference type="AlphaFoldDB" id="M0I6Q5"/>
<dbReference type="InterPro" id="IPR000644">
    <property type="entry name" value="CBS_dom"/>
</dbReference>
<organism evidence="4 5">
    <name type="scientific">Haloferax mucosum ATCC BAA-1512</name>
    <dbReference type="NCBI Taxonomy" id="662479"/>
    <lineage>
        <taxon>Archaea</taxon>
        <taxon>Methanobacteriati</taxon>
        <taxon>Methanobacteriota</taxon>
        <taxon>Stenosarchaea group</taxon>
        <taxon>Halobacteria</taxon>
        <taxon>Halobacteriales</taxon>
        <taxon>Haloferacaceae</taxon>
        <taxon>Haloferax</taxon>
    </lineage>
</organism>
<dbReference type="SMART" id="SM00116">
    <property type="entry name" value="CBS"/>
    <property type="match status" value="2"/>
</dbReference>
<evidence type="ECO:0000256" key="2">
    <source>
        <dbReference type="PROSITE-ProRule" id="PRU00703"/>
    </source>
</evidence>
<evidence type="ECO:0000313" key="4">
    <source>
        <dbReference type="EMBL" id="ELZ91528.1"/>
    </source>
</evidence>
<feature type="domain" description="CBS" evidence="3">
    <location>
        <begin position="88"/>
        <end position="144"/>
    </location>
</feature>
<dbReference type="PROSITE" id="PS51371">
    <property type="entry name" value="CBS"/>
    <property type="match status" value="2"/>
</dbReference>
<evidence type="ECO:0000259" key="3">
    <source>
        <dbReference type="PROSITE" id="PS51371"/>
    </source>
</evidence>
<dbReference type="CDD" id="cd17775">
    <property type="entry name" value="CBS_pair_bact_arch"/>
    <property type="match status" value="1"/>
</dbReference>
<accession>M0I6Q5</accession>
<dbReference type="STRING" id="662479.C440_14479"/>
<dbReference type="PANTHER" id="PTHR43080:SF2">
    <property type="entry name" value="CBS DOMAIN-CONTAINING PROTEIN"/>
    <property type="match status" value="1"/>
</dbReference>
<name>M0I6Q5_9EURY</name>
<reference evidence="4 5" key="1">
    <citation type="journal article" date="2014" name="PLoS Genet.">
        <title>Phylogenetically driven sequencing of extremely halophilic archaea reveals strategies for static and dynamic osmo-response.</title>
        <authorList>
            <person name="Becker E.A."/>
            <person name="Seitzer P.M."/>
            <person name="Tritt A."/>
            <person name="Larsen D."/>
            <person name="Krusor M."/>
            <person name="Yao A.I."/>
            <person name="Wu D."/>
            <person name="Madern D."/>
            <person name="Eisen J.A."/>
            <person name="Darling A.E."/>
            <person name="Facciotti M.T."/>
        </authorList>
    </citation>
    <scope>NUCLEOTIDE SEQUENCE [LARGE SCALE GENOMIC DNA]</scope>
    <source>
        <strain evidence="4 5">ATCC BAA-1512</strain>
    </source>
</reference>
<dbReference type="Pfam" id="PF00571">
    <property type="entry name" value="CBS"/>
    <property type="match status" value="2"/>
</dbReference>
<dbReference type="InterPro" id="IPR046342">
    <property type="entry name" value="CBS_dom_sf"/>
</dbReference>
<proteinExistence type="predicted"/>
<evidence type="ECO:0000256" key="1">
    <source>
        <dbReference type="ARBA" id="ARBA00023122"/>
    </source>
</evidence>
<gene>
    <name evidence="4" type="ORF">C440_14479</name>
</gene>
<dbReference type="Gene3D" id="3.10.580.10">
    <property type="entry name" value="CBS-domain"/>
    <property type="match status" value="1"/>
</dbReference>
<keyword evidence="5" id="KW-1185">Reference proteome</keyword>
<sequence length="158" mass="17422">MVASRMWWTTGERTMTVRDIARPKDELVTATPDTSVQELAKMMEDRMVGSVVVADGDSIEGIVTDRDIALKCVGSGDDISETTAKDVMTEKPFTVDANTGVYELFRLLHEHGVRRAPIVDDGKLSGIVTTDDLLVLLEDEMHELTEIIRAESPPYTPA</sequence>
<evidence type="ECO:0000313" key="5">
    <source>
        <dbReference type="Proteomes" id="UP000011550"/>
    </source>
</evidence>
<dbReference type="SUPFAM" id="SSF54631">
    <property type="entry name" value="CBS-domain pair"/>
    <property type="match status" value="1"/>
</dbReference>
<dbReference type="EMBL" id="AOLN01000018">
    <property type="protein sequence ID" value="ELZ91528.1"/>
    <property type="molecule type" value="Genomic_DNA"/>
</dbReference>
<dbReference type="InterPro" id="IPR051257">
    <property type="entry name" value="Diverse_CBS-Domain"/>
</dbReference>
<comment type="caution">
    <text evidence="4">The sequence shown here is derived from an EMBL/GenBank/DDBJ whole genome shotgun (WGS) entry which is preliminary data.</text>
</comment>
<dbReference type="PATRIC" id="fig|662479.7.peg.2933"/>
<feature type="domain" description="CBS" evidence="3">
    <location>
        <begin position="21"/>
        <end position="79"/>
    </location>
</feature>
<dbReference type="PANTHER" id="PTHR43080">
    <property type="entry name" value="CBS DOMAIN-CONTAINING PROTEIN CBSX3, MITOCHONDRIAL"/>
    <property type="match status" value="1"/>
</dbReference>
<protein>
    <submittedName>
        <fullName evidence="4">MaoC family protein</fullName>
    </submittedName>
</protein>
<dbReference type="Proteomes" id="UP000011550">
    <property type="component" value="Unassembled WGS sequence"/>
</dbReference>